<name>A0A1W5T2B9_9HYPO</name>
<protein>
    <submittedName>
        <fullName evidence="3">Uncharacterized protein</fullName>
    </submittedName>
</protein>
<keyword evidence="2" id="KW-1133">Transmembrane helix</keyword>
<evidence type="ECO:0000256" key="2">
    <source>
        <dbReference type="SAM" id="Phobius"/>
    </source>
</evidence>
<keyword evidence="2" id="KW-0472">Membrane</keyword>
<feature type="transmembrane region" description="Helical" evidence="2">
    <location>
        <begin position="106"/>
        <end position="138"/>
    </location>
</feature>
<gene>
    <name evidence="3" type="primary">orf413</name>
</gene>
<feature type="transmembrane region" description="Helical" evidence="2">
    <location>
        <begin position="43"/>
        <end position="63"/>
    </location>
</feature>
<feature type="transmembrane region" description="Helical" evidence="2">
    <location>
        <begin position="75"/>
        <end position="94"/>
    </location>
</feature>
<reference evidence="3" key="1">
    <citation type="submission" date="2017-02" db="EMBL/GenBank/DDBJ databases">
        <title>SMRT sequencing of the wild medicinal fungus Ophiocordyceps sinensis mitochondrial genome reveals phylogenetic relationship and depicts a genome-wide modification map.</title>
        <authorList>
            <person name="Liu D."/>
            <person name="Kang X."/>
            <person name="Hu L."/>
        </authorList>
    </citation>
    <scope>NUCLEOTIDE SEQUENCE</scope>
</reference>
<dbReference type="RefSeq" id="YP_009364360.1">
    <property type="nucleotide sequence ID" value="NC_034659.1"/>
</dbReference>
<keyword evidence="3" id="KW-0496">Mitochondrion</keyword>
<feature type="transmembrane region" description="Helical" evidence="2">
    <location>
        <begin position="188"/>
        <end position="208"/>
    </location>
</feature>
<reference evidence="4" key="2">
    <citation type="submission" date="2018-05" db="EMBL/GenBank/DDBJ databases">
        <authorList>
            <person name="Zhang Y."/>
        </authorList>
    </citation>
    <scope>NUCLEOTIDE SEQUENCE</scope>
</reference>
<dbReference type="AlphaFoldDB" id="A0A1W5T2B9"/>
<dbReference type="EMBL" id="KY622006">
    <property type="protein sequence ID" value="ARF03409.1"/>
    <property type="molecule type" value="Genomic_DNA"/>
</dbReference>
<feature type="compositionally biased region" description="Low complexity" evidence="1">
    <location>
        <begin position="259"/>
        <end position="274"/>
    </location>
</feature>
<dbReference type="GeneID" id="32888779"/>
<feature type="compositionally biased region" description="Basic and acidic residues" evidence="1">
    <location>
        <begin position="289"/>
        <end position="298"/>
    </location>
</feature>
<organism evidence="3">
    <name type="scientific">Ophiocordyceps sinensis</name>
    <dbReference type="NCBI Taxonomy" id="72228"/>
    <lineage>
        <taxon>Eukaryota</taxon>
        <taxon>Fungi</taxon>
        <taxon>Dikarya</taxon>
        <taxon>Ascomycota</taxon>
        <taxon>Pezizomycotina</taxon>
        <taxon>Sordariomycetes</taxon>
        <taxon>Hypocreomycetidae</taxon>
        <taxon>Hypocreales</taxon>
        <taxon>Ophiocordycipitaceae</taxon>
        <taxon>Ophiocordyceps</taxon>
    </lineage>
</organism>
<geneLocation type="mitochondrion" evidence="3"/>
<evidence type="ECO:0000256" key="1">
    <source>
        <dbReference type="SAM" id="MobiDB-lite"/>
    </source>
</evidence>
<feature type="transmembrane region" description="Helical" evidence="2">
    <location>
        <begin position="165"/>
        <end position="182"/>
    </location>
</feature>
<feature type="transmembrane region" description="Helical" evidence="2">
    <location>
        <begin position="12"/>
        <end position="31"/>
    </location>
</feature>
<keyword evidence="2" id="KW-0812">Transmembrane</keyword>
<dbReference type="EMBL" id="MH400233">
    <property type="protein sequence ID" value="QDH07226.1"/>
    <property type="molecule type" value="Genomic_DNA"/>
</dbReference>
<accession>A0A1W5T2B9</accession>
<proteinExistence type="predicted"/>
<evidence type="ECO:0000313" key="3">
    <source>
        <dbReference type="EMBL" id="ARF03409.1"/>
    </source>
</evidence>
<feature type="region of interest" description="Disordered" evidence="1">
    <location>
        <begin position="258"/>
        <end position="298"/>
    </location>
</feature>
<evidence type="ECO:0000313" key="4">
    <source>
        <dbReference type="EMBL" id="QDH07226.1"/>
    </source>
</evidence>
<sequence>MKKKLYKFLYTCTNLIQYFITFISSVGGILIKKTSDYGLIRLYSKSQIFIYNLVSIVLGHNFISPSKKNFICKTLYNNLCFIPEFFINLFKNSLFILAKRGYLNCIVFILLALSFIYLFSMLLFVLIGFGVGLLIVIYKTKNYEILFSLLSKLCKILKNYLNYKFVIRLFSILAIIQFLYWIKLGPVFSIVLMIYIILLTMDFLYNIIKADEKEESLAVNLENILELVVRLSLLSSLLNILQDDNIIHMKIKESINKTSQSHSNNSSSNGQPSGNGPPNPDKGSLKYILNHDHNQSDDDKDKFLEGLYKKVEHRIKYLKSYSNKKLFDKNLGKYTFTKQEEGYILTIKSLEHDRPGFIRASGPDCPKLAGAQWGVERGDCLVERQHFWYYYKAGNGKACLDKIRCDLEEKMNK</sequence>